<comment type="caution">
    <text evidence="3">The sequence shown here is derived from an EMBL/GenBank/DDBJ whole genome shotgun (WGS) entry which is preliminary data.</text>
</comment>
<dbReference type="Gene3D" id="2.170.300.10">
    <property type="entry name" value="Tie2 ligand-binding domain superfamily"/>
    <property type="match status" value="1"/>
</dbReference>
<keyword evidence="2" id="KW-0812">Transmembrane</keyword>
<evidence type="ECO:0000256" key="1">
    <source>
        <dbReference type="ARBA" id="ARBA00022536"/>
    </source>
</evidence>
<dbReference type="GO" id="GO:0005044">
    <property type="term" value="F:scavenger receptor activity"/>
    <property type="evidence" value="ECO:0007669"/>
    <property type="project" value="InterPro"/>
</dbReference>
<keyword evidence="1" id="KW-0245">EGF-like domain</keyword>
<dbReference type="InterPro" id="IPR042635">
    <property type="entry name" value="MEGF10/SREC1/2-like"/>
</dbReference>
<evidence type="ECO:0000313" key="4">
    <source>
        <dbReference type="Proteomes" id="UP000683360"/>
    </source>
</evidence>
<proteinExistence type="predicted"/>
<dbReference type="PANTHER" id="PTHR24043">
    <property type="entry name" value="SCAVENGER RECEPTOR CLASS F"/>
    <property type="match status" value="1"/>
</dbReference>
<dbReference type="AlphaFoldDB" id="A0A8S3PPY7"/>
<organism evidence="3 4">
    <name type="scientific">Mytilus edulis</name>
    <name type="common">Blue mussel</name>
    <dbReference type="NCBI Taxonomy" id="6550"/>
    <lineage>
        <taxon>Eukaryota</taxon>
        <taxon>Metazoa</taxon>
        <taxon>Spiralia</taxon>
        <taxon>Lophotrochozoa</taxon>
        <taxon>Mollusca</taxon>
        <taxon>Bivalvia</taxon>
        <taxon>Autobranchia</taxon>
        <taxon>Pteriomorphia</taxon>
        <taxon>Mytilida</taxon>
        <taxon>Mytiloidea</taxon>
        <taxon>Mytilidae</taxon>
        <taxon>Mytilinae</taxon>
        <taxon>Mytilus</taxon>
    </lineage>
</organism>
<gene>
    <name evidence="3" type="ORF">MEDL_510</name>
</gene>
<evidence type="ECO:0000256" key="2">
    <source>
        <dbReference type="SAM" id="Phobius"/>
    </source>
</evidence>
<sequence>MFKKGVCDGGCNRGWETLNCTEKCSQGTFGWNCSGKCNGCTEDSCDYISGVCTNISGCKPGYEYGRYCNKTCADWYFGTNCTNYCNCLEKPCNTFSGQCSTDGCKRGWDSVSCDKECTYGYFGFNCNGFCANCLNQSCSILDGNCTDGCSIGYSGDMCDIKGCPYRRYGDKCEHVCSENCLGQGQCDLVSGNCLSGCSDGWVGEKCDQVSKESSAIIRFGFFVGGLASMCVVLFIIWMVKNARRRILKTKESRQAMDNSHSNSNEQHYDDIIKMEGLSTYQDLTKQTVTVSNDYDQINHSYINQ</sequence>
<reference evidence="3" key="1">
    <citation type="submission" date="2021-03" db="EMBL/GenBank/DDBJ databases">
        <authorList>
            <person name="Bekaert M."/>
        </authorList>
    </citation>
    <scope>NUCLEOTIDE SEQUENCE</scope>
</reference>
<dbReference type="OrthoDB" id="6043889at2759"/>
<feature type="transmembrane region" description="Helical" evidence="2">
    <location>
        <begin position="215"/>
        <end position="239"/>
    </location>
</feature>
<dbReference type="EMBL" id="CAJPWZ010000044">
    <property type="protein sequence ID" value="CAG2184872.1"/>
    <property type="molecule type" value="Genomic_DNA"/>
</dbReference>
<dbReference type="Proteomes" id="UP000683360">
    <property type="component" value="Unassembled WGS sequence"/>
</dbReference>
<protein>
    <submittedName>
        <fullName evidence="3">Uncharacterized protein</fullName>
    </submittedName>
</protein>
<keyword evidence="4" id="KW-1185">Reference proteome</keyword>
<accession>A0A8S3PPY7</accession>
<name>A0A8S3PPY7_MYTED</name>
<evidence type="ECO:0000313" key="3">
    <source>
        <dbReference type="EMBL" id="CAG2184872.1"/>
    </source>
</evidence>
<keyword evidence="2" id="KW-1133">Transmembrane helix</keyword>
<dbReference type="GO" id="GO:0007157">
    <property type="term" value="P:heterophilic cell-cell adhesion via plasma membrane cell adhesion molecules"/>
    <property type="evidence" value="ECO:0007669"/>
    <property type="project" value="TreeGrafter"/>
</dbReference>
<dbReference type="PANTHER" id="PTHR24043:SF5">
    <property type="entry name" value="SCAVENGER RECEPTOR CLASS F MEMBER 2"/>
    <property type="match status" value="1"/>
</dbReference>
<dbReference type="GO" id="GO:0005925">
    <property type="term" value="C:focal adhesion"/>
    <property type="evidence" value="ECO:0007669"/>
    <property type="project" value="TreeGrafter"/>
</dbReference>
<keyword evidence="2" id="KW-0472">Membrane</keyword>